<evidence type="ECO:0000256" key="3">
    <source>
        <dbReference type="ARBA" id="ARBA00023163"/>
    </source>
</evidence>
<dbReference type="GO" id="GO:0003677">
    <property type="term" value="F:DNA binding"/>
    <property type="evidence" value="ECO:0007669"/>
    <property type="project" value="UniProtKB-KW"/>
</dbReference>
<evidence type="ECO:0000256" key="1">
    <source>
        <dbReference type="ARBA" id="ARBA00023015"/>
    </source>
</evidence>
<accession>A0A0M7A050</accession>
<dbReference type="SMART" id="SM00895">
    <property type="entry name" value="FCD"/>
    <property type="match status" value="1"/>
</dbReference>
<dbReference type="InterPro" id="IPR008920">
    <property type="entry name" value="TF_FadR/GntR_C"/>
</dbReference>
<dbReference type="InterPro" id="IPR011711">
    <property type="entry name" value="GntR_C"/>
</dbReference>
<dbReference type="PRINTS" id="PR00035">
    <property type="entry name" value="HTHGNTR"/>
</dbReference>
<evidence type="ECO:0000259" key="4">
    <source>
        <dbReference type="PROSITE" id="PS50949"/>
    </source>
</evidence>
<organism evidence="5 6">
    <name type="scientific">Roseibium album</name>
    <dbReference type="NCBI Taxonomy" id="311410"/>
    <lineage>
        <taxon>Bacteria</taxon>
        <taxon>Pseudomonadati</taxon>
        <taxon>Pseudomonadota</taxon>
        <taxon>Alphaproteobacteria</taxon>
        <taxon>Hyphomicrobiales</taxon>
        <taxon>Stappiaceae</taxon>
        <taxon>Roseibium</taxon>
    </lineage>
</organism>
<proteinExistence type="predicted"/>
<dbReference type="PROSITE" id="PS50949">
    <property type="entry name" value="HTH_GNTR"/>
    <property type="match status" value="1"/>
</dbReference>
<dbReference type="PANTHER" id="PTHR43537:SF24">
    <property type="entry name" value="GLUCONATE OPERON TRANSCRIPTIONAL REPRESSOR"/>
    <property type="match status" value="1"/>
</dbReference>
<dbReference type="Gene3D" id="1.10.10.10">
    <property type="entry name" value="Winged helix-like DNA-binding domain superfamily/Winged helix DNA-binding domain"/>
    <property type="match status" value="1"/>
</dbReference>
<dbReference type="STRING" id="311410.LA5095_01143"/>
<dbReference type="InterPro" id="IPR036388">
    <property type="entry name" value="WH-like_DNA-bd_sf"/>
</dbReference>
<keyword evidence="1" id="KW-0805">Transcription regulation</keyword>
<dbReference type="InterPro" id="IPR036390">
    <property type="entry name" value="WH_DNA-bd_sf"/>
</dbReference>
<reference evidence="6" key="1">
    <citation type="submission" date="2015-07" db="EMBL/GenBank/DDBJ databases">
        <authorList>
            <person name="Rodrigo-Torres Lidia"/>
            <person name="Arahal R.David."/>
        </authorList>
    </citation>
    <scope>NUCLEOTIDE SEQUENCE [LARGE SCALE GENOMIC DNA]</scope>
    <source>
        <strain evidence="6">CECT 5096</strain>
    </source>
</reference>
<dbReference type="SUPFAM" id="SSF46785">
    <property type="entry name" value="Winged helix' DNA-binding domain"/>
    <property type="match status" value="1"/>
</dbReference>
<protein>
    <submittedName>
        <fullName evidence="5">Carbon starvation induced regulator</fullName>
    </submittedName>
</protein>
<sequence length="210" mass="23783">MTVLEWTTLTLREELLSGELRHGEPLKQDAISSRLGVSRMPVREAIRTLAAEGLVIERPNRKAIVAPLFADDALELFQIRAELECLAVRLSLRGLSSKQREHISRAHEKLVVSPERDYPARHLEFHNALYAGAGPRLKALIEQHIKLAERYLRVERSRLQVTEEDREEHEALLNAAMAGDTELAVEILHPHIAEGGRAIAELFSRKDTDR</sequence>
<feature type="domain" description="HTH gntR-type" evidence="4">
    <location>
        <begin position="1"/>
        <end position="68"/>
    </location>
</feature>
<evidence type="ECO:0000313" key="6">
    <source>
        <dbReference type="Proteomes" id="UP000049983"/>
    </source>
</evidence>
<dbReference type="SUPFAM" id="SSF48008">
    <property type="entry name" value="GntR ligand-binding domain-like"/>
    <property type="match status" value="1"/>
</dbReference>
<dbReference type="PANTHER" id="PTHR43537">
    <property type="entry name" value="TRANSCRIPTIONAL REGULATOR, GNTR FAMILY"/>
    <property type="match status" value="1"/>
</dbReference>
<dbReference type="Pfam" id="PF07729">
    <property type="entry name" value="FCD"/>
    <property type="match status" value="1"/>
</dbReference>
<dbReference type="GeneID" id="97669787"/>
<dbReference type="InterPro" id="IPR000524">
    <property type="entry name" value="Tscrpt_reg_HTH_GntR"/>
</dbReference>
<dbReference type="EMBL" id="CXWC01000010">
    <property type="protein sequence ID" value="CTQ70155.1"/>
    <property type="molecule type" value="Genomic_DNA"/>
</dbReference>
<keyword evidence="3" id="KW-0804">Transcription</keyword>
<gene>
    <name evidence="5" type="primary">csiR_4</name>
    <name evidence="5" type="ORF">LA5096_02398</name>
</gene>
<dbReference type="Pfam" id="PF00392">
    <property type="entry name" value="GntR"/>
    <property type="match status" value="1"/>
</dbReference>
<keyword evidence="6" id="KW-1185">Reference proteome</keyword>
<evidence type="ECO:0000313" key="5">
    <source>
        <dbReference type="EMBL" id="CTQ70155.1"/>
    </source>
</evidence>
<dbReference type="RefSeq" id="WP_158510344.1">
    <property type="nucleotide sequence ID" value="NZ_CXWA01000001.1"/>
</dbReference>
<dbReference type="Proteomes" id="UP000049983">
    <property type="component" value="Unassembled WGS sequence"/>
</dbReference>
<dbReference type="Gene3D" id="1.20.120.530">
    <property type="entry name" value="GntR ligand-binding domain-like"/>
    <property type="match status" value="1"/>
</dbReference>
<keyword evidence="2" id="KW-0238">DNA-binding</keyword>
<dbReference type="AlphaFoldDB" id="A0A0M7A050"/>
<dbReference type="SMART" id="SM00345">
    <property type="entry name" value="HTH_GNTR"/>
    <property type="match status" value="1"/>
</dbReference>
<name>A0A0M7A050_9HYPH</name>
<dbReference type="GO" id="GO:0003700">
    <property type="term" value="F:DNA-binding transcription factor activity"/>
    <property type="evidence" value="ECO:0007669"/>
    <property type="project" value="InterPro"/>
</dbReference>
<evidence type="ECO:0000256" key="2">
    <source>
        <dbReference type="ARBA" id="ARBA00023125"/>
    </source>
</evidence>